<evidence type="ECO:0000256" key="3">
    <source>
        <dbReference type="ARBA" id="ARBA00022703"/>
    </source>
</evidence>
<evidence type="ECO:0000256" key="4">
    <source>
        <dbReference type="ARBA" id="ARBA00022729"/>
    </source>
</evidence>
<proteinExistence type="predicted"/>
<evidence type="ECO:0000313" key="13">
    <source>
        <dbReference type="EMBL" id="KAK9966847.1"/>
    </source>
</evidence>
<organism evidence="13 14">
    <name type="scientific">Culter alburnus</name>
    <name type="common">Topmouth culter</name>
    <dbReference type="NCBI Taxonomy" id="194366"/>
    <lineage>
        <taxon>Eukaryota</taxon>
        <taxon>Metazoa</taxon>
        <taxon>Chordata</taxon>
        <taxon>Craniata</taxon>
        <taxon>Vertebrata</taxon>
        <taxon>Euteleostomi</taxon>
        <taxon>Actinopterygii</taxon>
        <taxon>Neopterygii</taxon>
        <taxon>Teleostei</taxon>
        <taxon>Ostariophysi</taxon>
        <taxon>Cypriniformes</taxon>
        <taxon>Xenocyprididae</taxon>
        <taxon>Xenocypridinae</taxon>
        <taxon>Culter</taxon>
    </lineage>
</organism>
<dbReference type="InterPro" id="IPR001368">
    <property type="entry name" value="TNFR/NGFR_Cys_rich_reg"/>
</dbReference>
<feature type="chain" id="PRO_5043654557" description="TNFR-Cys domain-containing protein" evidence="11">
    <location>
        <begin position="25"/>
        <end position="423"/>
    </location>
</feature>
<keyword evidence="10" id="KW-0472">Membrane</keyword>
<evidence type="ECO:0000256" key="10">
    <source>
        <dbReference type="SAM" id="Phobius"/>
    </source>
</evidence>
<evidence type="ECO:0000256" key="9">
    <source>
        <dbReference type="SAM" id="MobiDB-lite"/>
    </source>
</evidence>
<evidence type="ECO:0000256" key="11">
    <source>
        <dbReference type="SAM" id="SignalP"/>
    </source>
</evidence>
<keyword evidence="6 8" id="KW-1015">Disulfide bond</keyword>
<evidence type="ECO:0000256" key="1">
    <source>
        <dbReference type="ARBA" id="ARBA00004613"/>
    </source>
</evidence>
<dbReference type="GO" id="GO:0005576">
    <property type="term" value="C:extracellular region"/>
    <property type="evidence" value="ECO:0007669"/>
    <property type="project" value="UniProtKB-SubCell"/>
</dbReference>
<keyword evidence="7" id="KW-0325">Glycoprotein</keyword>
<evidence type="ECO:0000256" key="2">
    <source>
        <dbReference type="ARBA" id="ARBA00022525"/>
    </source>
</evidence>
<dbReference type="PROSITE" id="PS50050">
    <property type="entry name" value="TNFR_NGFR_2"/>
    <property type="match status" value="1"/>
</dbReference>
<evidence type="ECO:0000259" key="12">
    <source>
        <dbReference type="PROSITE" id="PS50050"/>
    </source>
</evidence>
<comment type="caution">
    <text evidence="13">The sequence shown here is derived from an EMBL/GenBank/DDBJ whole genome shotgun (WGS) entry which is preliminary data.</text>
</comment>
<keyword evidence="5" id="KW-0677">Repeat</keyword>
<dbReference type="GO" id="GO:0006915">
    <property type="term" value="P:apoptotic process"/>
    <property type="evidence" value="ECO:0007669"/>
    <property type="project" value="UniProtKB-KW"/>
</dbReference>
<feature type="domain" description="TNFR-Cys" evidence="12">
    <location>
        <begin position="40"/>
        <end position="83"/>
    </location>
</feature>
<dbReference type="InterPro" id="IPR052459">
    <property type="entry name" value="TNFRSF_decoy_receptor"/>
</dbReference>
<dbReference type="Gene3D" id="2.10.50.10">
    <property type="entry name" value="Tumor Necrosis Factor Receptor, subunit A, domain 2"/>
    <property type="match status" value="1"/>
</dbReference>
<keyword evidence="10" id="KW-0812">Transmembrane</keyword>
<dbReference type="PANTHER" id="PTHR23097:SF90">
    <property type="entry name" value="TUMOR NECROSIS FACTOR RECEPTOR SUPERFAMILY MEMBER 11B"/>
    <property type="match status" value="1"/>
</dbReference>
<dbReference type="SUPFAM" id="SSF57586">
    <property type="entry name" value="TNF receptor-like"/>
    <property type="match status" value="1"/>
</dbReference>
<feature type="disulfide bond" evidence="8">
    <location>
        <begin position="41"/>
        <end position="56"/>
    </location>
</feature>
<evidence type="ECO:0000256" key="8">
    <source>
        <dbReference type="PROSITE-ProRule" id="PRU00206"/>
    </source>
</evidence>
<accession>A0AAW2A2W1</accession>
<evidence type="ECO:0000256" key="5">
    <source>
        <dbReference type="ARBA" id="ARBA00022737"/>
    </source>
</evidence>
<feature type="transmembrane region" description="Helical" evidence="10">
    <location>
        <begin position="239"/>
        <end position="261"/>
    </location>
</feature>
<gene>
    <name evidence="13" type="ORF">ABG768_003935</name>
</gene>
<keyword evidence="10" id="KW-1133">Transmembrane helix</keyword>
<protein>
    <recommendedName>
        <fullName evidence="12">TNFR-Cys domain-containing protein</fullName>
    </recommendedName>
</protein>
<dbReference type="AlphaFoldDB" id="A0AAW2A2W1"/>
<comment type="caution">
    <text evidence="8">Lacks conserved residue(s) required for the propagation of feature annotation.</text>
</comment>
<name>A0AAW2A2W1_CULAL</name>
<feature type="repeat" description="TNFR-Cys" evidence="8">
    <location>
        <begin position="40"/>
        <end position="83"/>
    </location>
</feature>
<sequence>MTPSTSRSNTFILLFYLLFPFIHASCPKKCANGYNVRDCKCESNCYRETRQGIKTCQRCTKMCSEEKNQMEVTPCTQESNRVCFCKPGFYCEERYNYETYCKYPCVACATGTFSSKPSLSPFCTPHKDCARLGMRTLIVGNKTHDSECGYATAKMELLYTPSSTINITNTASTLMTVTRGGLIKEDTAKQDGENVYTTAKMESSSIPSSTINATYTNAASILREGTAQPIDQDKEKSEFHWLLLLILLLMLLFMAGFCMLMKGKALKTLSKCFGLIKGEHEEQLHSIAGEHPILSNSQSSISTDMETKIPLGNNVREVKNQNMEMTPQSGVVRQVTVEHNGRGENVNNTVGSIYIYSPGTVILGSNSGDKKEEAGVCEEARPLIGSPQQESNPPSQEVRIRMSAQEEAKEELSLSFPVPATGK</sequence>
<evidence type="ECO:0000256" key="7">
    <source>
        <dbReference type="ARBA" id="ARBA00023180"/>
    </source>
</evidence>
<reference evidence="13 14" key="1">
    <citation type="submission" date="2024-05" db="EMBL/GenBank/DDBJ databases">
        <title>A high-quality chromosomal-level genome assembly of Topmouth culter (Culter alburnus).</title>
        <authorList>
            <person name="Zhao H."/>
        </authorList>
    </citation>
    <scope>NUCLEOTIDE SEQUENCE [LARGE SCALE GENOMIC DNA]</scope>
    <source>
        <strain evidence="13">CATC2023</strain>
        <tissue evidence="13">Muscle</tissue>
    </source>
</reference>
<evidence type="ECO:0000313" key="14">
    <source>
        <dbReference type="Proteomes" id="UP001479290"/>
    </source>
</evidence>
<dbReference type="EMBL" id="JAWDJR010000011">
    <property type="protein sequence ID" value="KAK9966847.1"/>
    <property type="molecule type" value="Genomic_DNA"/>
</dbReference>
<feature type="signal peptide" evidence="11">
    <location>
        <begin position="1"/>
        <end position="24"/>
    </location>
</feature>
<feature type="region of interest" description="Disordered" evidence="9">
    <location>
        <begin position="374"/>
        <end position="423"/>
    </location>
</feature>
<keyword evidence="3" id="KW-0053">Apoptosis</keyword>
<dbReference type="PANTHER" id="PTHR23097">
    <property type="entry name" value="TUMOR NECROSIS FACTOR RECEPTOR SUPERFAMILY MEMBER"/>
    <property type="match status" value="1"/>
</dbReference>
<dbReference type="SMART" id="SM00208">
    <property type="entry name" value="TNFR"/>
    <property type="match status" value="2"/>
</dbReference>
<comment type="subcellular location">
    <subcellularLocation>
        <location evidence="1">Secreted</location>
    </subcellularLocation>
</comment>
<dbReference type="Proteomes" id="UP001479290">
    <property type="component" value="Unassembled WGS sequence"/>
</dbReference>
<feature type="compositionally biased region" description="Polar residues" evidence="9">
    <location>
        <begin position="386"/>
        <end position="395"/>
    </location>
</feature>
<keyword evidence="4 11" id="KW-0732">Signal</keyword>
<feature type="compositionally biased region" description="Basic and acidic residues" evidence="9">
    <location>
        <begin position="398"/>
        <end position="412"/>
    </location>
</feature>
<evidence type="ECO:0000256" key="6">
    <source>
        <dbReference type="ARBA" id="ARBA00023157"/>
    </source>
</evidence>
<keyword evidence="2" id="KW-0964">Secreted</keyword>
<keyword evidence="14" id="KW-1185">Reference proteome</keyword>